<proteinExistence type="predicted"/>
<dbReference type="AlphaFoldDB" id="A0A2K8KTX8"/>
<dbReference type="EMBL" id="CP011797">
    <property type="protein sequence ID" value="ATX77529.1"/>
    <property type="molecule type" value="Genomic_DNA"/>
</dbReference>
<accession>A0A2K8KTX8</accession>
<gene>
    <name evidence="1" type="ORF">REIFOR_02404</name>
</gene>
<evidence type="ECO:0000313" key="1">
    <source>
        <dbReference type="EMBL" id="ATX77529.1"/>
    </source>
</evidence>
<sequence>MLSLCVISVGPVCNQNAKPSVFARQINDEIVAKASRVIAARKLLRIVRLVDY</sequence>
<keyword evidence="2" id="KW-1185">Reference proteome</keyword>
<protein>
    <submittedName>
        <fullName evidence="1">Uncharacterized protein</fullName>
    </submittedName>
</protein>
<dbReference type="KEGG" id="rfo:REIFOR_02404"/>
<name>A0A2K8KTX8_9GAMM</name>
<organism evidence="1 2">
    <name type="scientific">Reinekea forsetii</name>
    <dbReference type="NCBI Taxonomy" id="1336806"/>
    <lineage>
        <taxon>Bacteria</taxon>
        <taxon>Pseudomonadati</taxon>
        <taxon>Pseudomonadota</taxon>
        <taxon>Gammaproteobacteria</taxon>
        <taxon>Oceanospirillales</taxon>
        <taxon>Saccharospirillaceae</taxon>
        <taxon>Reinekea</taxon>
    </lineage>
</organism>
<evidence type="ECO:0000313" key="2">
    <source>
        <dbReference type="Proteomes" id="UP000229757"/>
    </source>
</evidence>
<dbReference type="Proteomes" id="UP000229757">
    <property type="component" value="Chromosome"/>
</dbReference>
<reference evidence="1 2" key="1">
    <citation type="journal article" date="2017" name="Environ. Microbiol.">
        <title>Genomic and physiological analyses of 'Reinekea forsetii' reveal a versatile opportunistic lifestyle during spring algae blooms.</title>
        <authorList>
            <person name="Avci B."/>
            <person name="Hahnke R.L."/>
            <person name="Chafee M."/>
            <person name="Fischer T."/>
            <person name="Gruber-Vodicka H."/>
            <person name="Tegetmeyer H.E."/>
            <person name="Harder J."/>
            <person name="Fuchs B.M."/>
            <person name="Amann R.I."/>
            <person name="Teeling H."/>
        </authorList>
    </citation>
    <scope>NUCLEOTIDE SEQUENCE [LARGE SCALE GENOMIC DNA]</scope>
    <source>
        <strain evidence="1 2">Hel1_31_D35</strain>
    </source>
</reference>